<dbReference type="CDD" id="cd16917">
    <property type="entry name" value="HATPase_UhpB-NarQ-NarX-like"/>
    <property type="match status" value="1"/>
</dbReference>
<comment type="function">
    <text evidence="14">Member of the two-component regulatory system NreB/NreC involved in the control of dissimilatory nitrate/nitrite reduction in response to oxygen. NreB functions as a direct oxygen sensor histidine kinase which is autophosphorylated, in the absence of oxygen, probably at the conserved histidine residue, and transfers its phosphate group probably to a conserved aspartate residue of NreC. NreB/NreC activates the expression of the nitrate (narGHJI) and nitrite (nir) reductase operons, as well as the putative nitrate transporter gene narT.</text>
</comment>
<sequence>MSTGTEADTGPDRAERSWNAFFAALPYLALSLCAVITLLQSVRGEPVDLGAVLGLTAATAAWVFFFVTRPGAPRGNRALMVLYYAGLLALATALVALAPWYGIAALLGYVHAYDLLRGGLRYVGAVATSLLMAVVYLGGFDAISRDEWWLWGAVFLVGAGLSSASFHLADLWFDHDRQQAGMLAELNRSHARLEAALDENAELHARLMARAREAGVLDERQRMAREIHDTLAQGLAGILSQLEAAEHSSGDPAAARRHTATAMSLAREGLSEARRTVRAVEPQALSEARLPDAVGRIVERWSGIHGVAADLTVTGDPRPMHTDVEAALLRAAQEALSNVAKHAEAGRVGLTLSYMEDVVTLDVRDDGTGFVPGDGRSRGPGEGGFGLVAMRQRVRRLAGRVHVESEPGGGTAVSVSVPATPAGGGTP</sequence>
<evidence type="ECO:0000256" key="6">
    <source>
        <dbReference type="ARBA" id="ARBA00022485"/>
    </source>
</evidence>
<comment type="catalytic activity">
    <reaction evidence="1">
        <text>ATP + protein L-histidine = ADP + protein N-phospho-L-histidine.</text>
        <dbReference type="EC" id="2.7.13.3"/>
    </reaction>
</comment>
<feature type="region of interest" description="Disordered" evidence="16">
    <location>
        <begin position="402"/>
        <end position="427"/>
    </location>
</feature>
<keyword evidence="12" id="KW-0902">Two-component regulatory system</keyword>
<dbReference type="PRINTS" id="PR00344">
    <property type="entry name" value="BCTRLSENSOR"/>
</dbReference>
<dbReference type="Gene3D" id="1.20.5.1930">
    <property type="match status" value="1"/>
</dbReference>
<evidence type="ECO:0000256" key="11">
    <source>
        <dbReference type="ARBA" id="ARBA00023004"/>
    </source>
</evidence>
<name>A0ABR9PD76_9ACTN</name>
<evidence type="ECO:0000256" key="3">
    <source>
        <dbReference type="ARBA" id="ARBA00004496"/>
    </source>
</evidence>
<evidence type="ECO:0000256" key="13">
    <source>
        <dbReference type="ARBA" id="ARBA00023014"/>
    </source>
</evidence>
<keyword evidence="7" id="KW-0963">Cytoplasm</keyword>
<organism evidence="19 20">
    <name type="scientific">Nocardiopsis coralli</name>
    <dbReference type="NCBI Taxonomy" id="2772213"/>
    <lineage>
        <taxon>Bacteria</taxon>
        <taxon>Bacillati</taxon>
        <taxon>Actinomycetota</taxon>
        <taxon>Actinomycetes</taxon>
        <taxon>Streptosporangiales</taxon>
        <taxon>Nocardiopsidaceae</taxon>
        <taxon>Nocardiopsis</taxon>
    </lineage>
</organism>
<comment type="cofactor">
    <cofactor evidence="2">
        <name>[4Fe-4S] cluster</name>
        <dbReference type="ChEBI" id="CHEBI:49883"/>
    </cofactor>
</comment>
<keyword evidence="17" id="KW-0812">Transmembrane</keyword>
<dbReference type="Proteomes" id="UP000806528">
    <property type="component" value="Unassembled WGS sequence"/>
</dbReference>
<evidence type="ECO:0000256" key="15">
    <source>
        <dbReference type="ARBA" id="ARBA00030800"/>
    </source>
</evidence>
<evidence type="ECO:0000256" key="9">
    <source>
        <dbReference type="ARBA" id="ARBA00022723"/>
    </source>
</evidence>
<evidence type="ECO:0000259" key="18">
    <source>
        <dbReference type="PROSITE" id="PS50109"/>
    </source>
</evidence>
<protein>
    <recommendedName>
        <fullName evidence="5">Oxygen sensor histidine kinase NreB</fullName>
        <ecNumber evidence="4">2.7.13.3</ecNumber>
    </recommendedName>
    <alternativeName>
        <fullName evidence="15">Nitrogen regulation protein B</fullName>
    </alternativeName>
</protein>
<feature type="transmembrane region" description="Helical" evidence="17">
    <location>
        <begin position="81"/>
        <end position="110"/>
    </location>
</feature>
<comment type="caution">
    <text evidence="19">The sequence shown here is derived from an EMBL/GenBank/DDBJ whole genome shotgun (WGS) entry which is preliminary data.</text>
</comment>
<evidence type="ECO:0000313" key="19">
    <source>
        <dbReference type="EMBL" id="MBE3001786.1"/>
    </source>
</evidence>
<dbReference type="PANTHER" id="PTHR24421:SF62">
    <property type="entry name" value="SENSORY TRANSDUCTION HISTIDINE KINASE"/>
    <property type="match status" value="1"/>
</dbReference>
<dbReference type="PROSITE" id="PS50109">
    <property type="entry name" value="HIS_KIN"/>
    <property type="match status" value="1"/>
</dbReference>
<comment type="subcellular location">
    <subcellularLocation>
        <location evidence="3">Cytoplasm</location>
    </subcellularLocation>
</comment>
<evidence type="ECO:0000256" key="4">
    <source>
        <dbReference type="ARBA" id="ARBA00012438"/>
    </source>
</evidence>
<dbReference type="EC" id="2.7.13.3" evidence="4"/>
<dbReference type="SUPFAM" id="SSF55874">
    <property type="entry name" value="ATPase domain of HSP90 chaperone/DNA topoisomerase II/histidine kinase"/>
    <property type="match status" value="1"/>
</dbReference>
<evidence type="ECO:0000256" key="16">
    <source>
        <dbReference type="SAM" id="MobiDB-lite"/>
    </source>
</evidence>
<dbReference type="InterPro" id="IPR011712">
    <property type="entry name" value="Sig_transdc_His_kin_sub3_dim/P"/>
</dbReference>
<feature type="transmembrane region" description="Helical" evidence="17">
    <location>
        <begin position="20"/>
        <end position="39"/>
    </location>
</feature>
<gene>
    <name evidence="19" type="ORF">IDM40_24260</name>
</gene>
<dbReference type="RefSeq" id="WP_193124384.1">
    <property type="nucleotide sequence ID" value="NZ_JADBGI010000029.1"/>
</dbReference>
<keyword evidence="6" id="KW-0004">4Fe-4S</keyword>
<dbReference type="GO" id="GO:0016301">
    <property type="term" value="F:kinase activity"/>
    <property type="evidence" value="ECO:0007669"/>
    <property type="project" value="UniProtKB-KW"/>
</dbReference>
<evidence type="ECO:0000256" key="2">
    <source>
        <dbReference type="ARBA" id="ARBA00001966"/>
    </source>
</evidence>
<evidence type="ECO:0000256" key="8">
    <source>
        <dbReference type="ARBA" id="ARBA00022679"/>
    </source>
</evidence>
<feature type="transmembrane region" description="Helical" evidence="17">
    <location>
        <begin position="51"/>
        <end position="69"/>
    </location>
</feature>
<feature type="transmembrane region" description="Helical" evidence="17">
    <location>
        <begin position="122"/>
        <end position="143"/>
    </location>
</feature>
<dbReference type="InterPro" id="IPR036890">
    <property type="entry name" value="HATPase_C_sf"/>
</dbReference>
<dbReference type="Gene3D" id="3.30.565.10">
    <property type="entry name" value="Histidine kinase-like ATPase, C-terminal domain"/>
    <property type="match status" value="1"/>
</dbReference>
<evidence type="ECO:0000256" key="5">
    <source>
        <dbReference type="ARBA" id="ARBA00017322"/>
    </source>
</evidence>
<accession>A0ABR9PD76</accession>
<evidence type="ECO:0000256" key="1">
    <source>
        <dbReference type="ARBA" id="ARBA00000085"/>
    </source>
</evidence>
<reference evidence="19 20" key="1">
    <citation type="submission" date="2020-09" db="EMBL/GenBank/DDBJ databases">
        <title>Diversity and distribution of actinomycetes associated with coral in the coast of Hainan.</title>
        <authorList>
            <person name="Li F."/>
        </authorList>
    </citation>
    <scope>NUCLEOTIDE SEQUENCE [LARGE SCALE GENOMIC DNA]</scope>
    <source>
        <strain evidence="19 20">HNM0947</strain>
    </source>
</reference>
<evidence type="ECO:0000256" key="14">
    <source>
        <dbReference type="ARBA" id="ARBA00024827"/>
    </source>
</evidence>
<dbReference type="SMART" id="SM00387">
    <property type="entry name" value="HATPase_c"/>
    <property type="match status" value="1"/>
</dbReference>
<evidence type="ECO:0000256" key="10">
    <source>
        <dbReference type="ARBA" id="ARBA00022777"/>
    </source>
</evidence>
<dbReference type="Pfam" id="PF02518">
    <property type="entry name" value="HATPase_c"/>
    <property type="match status" value="1"/>
</dbReference>
<dbReference type="InterPro" id="IPR003594">
    <property type="entry name" value="HATPase_dom"/>
</dbReference>
<keyword evidence="17" id="KW-1133">Transmembrane helix</keyword>
<keyword evidence="9" id="KW-0479">Metal-binding</keyword>
<evidence type="ECO:0000256" key="12">
    <source>
        <dbReference type="ARBA" id="ARBA00023012"/>
    </source>
</evidence>
<dbReference type="InterPro" id="IPR005467">
    <property type="entry name" value="His_kinase_dom"/>
</dbReference>
<keyword evidence="17" id="KW-0472">Membrane</keyword>
<dbReference type="EMBL" id="JADBGI010000029">
    <property type="protein sequence ID" value="MBE3001786.1"/>
    <property type="molecule type" value="Genomic_DNA"/>
</dbReference>
<dbReference type="PANTHER" id="PTHR24421">
    <property type="entry name" value="NITRATE/NITRITE SENSOR PROTEIN NARX-RELATED"/>
    <property type="match status" value="1"/>
</dbReference>
<dbReference type="InterPro" id="IPR004358">
    <property type="entry name" value="Sig_transdc_His_kin-like_C"/>
</dbReference>
<keyword evidence="11" id="KW-0408">Iron</keyword>
<keyword evidence="20" id="KW-1185">Reference proteome</keyword>
<proteinExistence type="predicted"/>
<dbReference type="InterPro" id="IPR050482">
    <property type="entry name" value="Sensor_HK_TwoCompSys"/>
</dbReference>
<keyword evidence="8" id="KW-0808">Transferase</keyword>
<evidence type="ECO:0000256" key="17">
    <source>
        <dbReference type="SAM" id="Phobius"/>
    </source>
</evidence>
<feature type="domain" description="Histidine kinase" evidence="18">
    <location>
        <begin position="328"/>
        <end position="421"/>
    </location>
</feature>
<evidence type="ECO:0000313" key="20">
    <source>
        <dbReference type="Proteomes" id="UP000806528"/>
    </source>
</evidence>
<dbReference type="Pfam" id="PF07730">
    <property type="entry name" value="HisKA_3"/>
    <property type="match status" value="1"/>
</dbReference>
<keyword evidence="13" id="KW-0411">Iron-sulfur</keyword>
<feature type="transmembrane region" description="Helical" evidence="17">
    <location>
        <begin position="149"/>
        <end position="173"/>
    </location>
</feature>
<evidence type="ECO:0000256" key="7">
    <source>
        <dbReference type="ARBA" id="ARBA00022490"/>
    </source>
</evidence>
<keyword evidence="10 19" id="KW-0418">Kinase</keyword>